<keyword evidence="1" id="KW-0175">Coiled coil</keyword>
<proteinExistence type="predicted"/>
<keyword evidence="3" id="KW-1185">Reference proteome</keyword>
<evidence type="ECO:0000256" key="1">
    <source>
        <dbReference type="SAM" id="Coils"/>
    </source>
</evidence>
<sequence>MSESTKERITTDFQKAKSLERERAERIQEIVQEAFSKSFAEVKDGTDEIRGIIQENLSEILARADKLENENGEATSKTPGLRSKSMVIAVSKVLKSRLFPYLRQVYTDLRHHYATMKSHEVNPDSKGTESERSRYERLKQRLENFAAWYNQLKAQSQTVESTVVEHKQAEVENKMGEAGATVAQREQQVKQEFKQWLQSL</sequence>
<dbReference type="RefSeq" id="WP_006101707.1">
    <property type="nucleotide sequence ID" value="NZ_DS989851.1"/>
</dbReference>
<dbReference type="AlphaFoldDB" id="B4VSZ1"/>
<name>B4VSZ1_9CYAN</name>
<gene>
    <name evidence="2" type="ORF">MC7420_761</name>
</gene>
<protein>
    <submittedName>
        <fullName evidence="2">Uncharacterized protein</fullName>
    </submittedName>
</protein>
<dbReference type="Proteomes" id="UP000003835">
    <property type="component" value="Unassembled WGS sequence"/>
</dbReference>
<dbReference type="EMBL" id="DS989851">
    <property type="protein sequence ID" value="EDX74887.1"/>
    <property type="molecule type" value="Genomic_DNA"/>
</dbReference>
<organism evidence="2 3">
    <name type="scientific">Coleofasciculus chthonoplastes PCC 7420</name>
    <dbReference type="NCBI Taxonomy" id="118168"/>
    <lineage>
        <taxon>Bacteria</taxon>
        <taxon>Bacillati</taxon>
        <taxon>Cyanobacteriota</taxon>
        <taxon>Cyanophyceae</taxon>
        <taxon>Coleofasciculales</taxon>
        <taxon>Coleofasciculaceae</taxon>
        <taxon>Coleofasciculus</taxon>
    </lineage>
</organism>
<reference evidence="2 3" key="1">
    <citation type="submission" date="2008-07" db="EMBL/GenBank/DDBJ databases">
        <authorList>
            <person name="Tandeau de Marsac N."/>
            <person name="Ferriera S."/>
            <person name="Johnson J."/>
            <person name="Kravitz S."/>
            <person name="Beeson K."/>
            <person name="Sutton G."/>
            <person name="Rogers Y.-H."/>
            <person name="Friedman R."/>
            <person name="Frazier M."/>
            <person name="Venter J.C."/>
        </authorList>
    </citation>
    <scope>NUCLEOTIDE SEQUENCE [LARGE SCALE GENOMIC DNA]</scope>
    <source>
        <strain evidence="2 3">PCC 7420</strain>
    </source>
</reference>
<dbReference type="HOGENOM" id="CLU_1364233_0_0_3"/>
<evidence type="ECO:0000313" key="2">
    <source>
        <dbReference type="EMBL" id="EDX74887.1"/>
    </source>
</evidence>
<evidence type="ECO:0000313" key="3">
    <source>
        <dbReference type="Proteomes" id="UP000003835"/>
    </source>
</evidence>
<feature type="coiled-coil region" evidence="1">
    <location>
        <begin position="50"/>
        <end position="77"/>
    </location>
</feature>
<dbReference type="OrthoDB" id="508829at2"/>
<accession>B4VSZ1</accession>